<protein>
    <submittedName>
        <fullName evidence="1">Baseplate hub subunit</fullName>
    </submittedName>
</protein>
<dbReference type="GeneID" id="77938965"/>
<dbReference type="Proteomes" id="UP000226396">
    <property type="component" value="Segment"/>
</dbReference>
<organism evidence="1 2">
    <name type="scientific">Agrobacterium phage Atu_ph04</name>
    <dbReference type="NCBI Taxonomy" id="2024263"/>
    <lineage>
        <taxon>Viruses</taxon>
        <taxon>Duplodnaviria</taxon>
        <taxon>Heunggongvirae</taxon>
        <taxon>Uroviricota</taxon>
        <taxon>Caudoviricetes</taxon>
        <taxon>Pootjesviridae</taxon>
        <taxon>Rollinsvirus</taxon>
        <taxon>Rollinsvirus ph04</taxon>
    </lineage>
</organism>
<evidence type="ECO:0000313" key="1">
    <source>
        <dbReference type="EMBL" id="ASV44609.1"/>
    </source>
</evidence>
<accession>A0A223VZX6</accession>
<keyword evidence="2" id="KW-1185">Reference proteome</keyword>
<proteinExistence type="predicted"/>
<name>A0A223VZX6_9CAUD</name>
<evidence type="ECO:0000313" key="2">
    <source>
        <dbReference type="Proteomes" id="UP000226396"/>
    </source>
</evidence>
<dbReference type="RefSeq" id="YP_010662948.1">
    <property type="nucleotide sequence ID" value="NC_070890.1"/>
</dbReference>
<sequence>MSLPKVKSAVAVSQIGDKKIKIRAYSGVEEKALLLAKLQNDKHVLLKTVVEVLTSVANGFDVSSLTTSELERLFLDVRSISVSDTIETGLVCKAEDCGEVHRVKIPVSKIKNPEKFSEKRSITAGQTAEGDDIIIVLKTPTVGSVIENLGESDKDVRTIFGSIETIQSSKGEVFDDFEFEEFKEWFMALTGVYAEALLFIQSSPSMTYESKFKCAKCKTENEIKLEGIHDFFR</sequence>
<dbReference type="Pfam" id="PF12322">
    <property type="entry name" value="T4_baseplate"/>
    <property type="match status" value="1"/>
</dbReference>
<dbReference type="InterPro" id="IPR024364">
    <property type="entry name" value="Baseplate_phage_T4-like"/>
</dbReference>
<reference evidence="1 2" key="1">
    <citation type="submission" date="2017-06" db="EMBL/GenBank/DDBJ databases">
        <authorList>
            <person name="Kim H.J."/>
            <person name="Triplett B.A."/>
        </authorList>
    </citation>
    <scope>NUCLEOTIDE SEQUENCE [LARGE SCALE GENOMIC DNA]</scope>
</reference>
<dbReference type="EMBL" id="MF403007">
    <property type="protein sequence ID" value="ASV44609.1"/>
    <property type="molecule type" value="Genomic_DNA"/>
</dbReference>
<dbReference type="KEGG" id="vg:77938965"/>